<feature type="signal peptide" evidence="1">
    <location>
        <begin position="1"/>
        <end position="18"/>
    </location>
</feature>
<proteinExistence type="predicted"/>
<evidence type="ECO:0000313" key="2">
    <source>
        <dbReference type="EMBL" id="MBT2160478.1"/>
    </source>
</evidence>
<reference evidence="3" key="1">
    <citation type="submission" date="2023-07" db="EMBL/GenBank/DDBJ databases">
        <title>Zobellia barbeyronii sp. nov., a new marine flavobacterium, isolated from green and red algae.</title>
        <authorList>
            <person name="Nedashkovskaya O.I."/>
            <person name="Otstavnykh N."/>
            <person name="Zhukova N."/>
            <person name="Guzev K."/>
            <person name="Chausova V."/>
            <person name="Tekutyeva L."/>
            <person name="Mikhailov V."/>
            <person name="Isaeva M."/>
        </authorList>
    </citation>
    <scope>NUCLEOTIDE SEQUENCE [LARGE SCALE GENOMIC DNA]</scope>
    <source>
        <strain evidence="3">KMM 6746</strain>
    </source>
</reference>
<accession>A0ABS5WAR6</accession>
<evidence type="ECO:0000313" key="3">
    <source>
        <dbReference type="Proteomes" id="UP000740413"/>
    </source>
</evidence>
<keyword evidence="1" id="KW-0732">Signal</keyword>
<comment type="caution">
    <text evidence="2">The sequence shown here is derived from an EMBL/GenBank/DDBJ whole genome shotgun (WGS) entry which is preliminary data.</text>
</comment>
<evidence type="ECO:0000256" key="1">
    <source>
        <dbReference type="SAM" id="SignalP"/>
    </source>
</evidence>
<name>A0ABS5WAR6_9FLAO</name>
<dbReference type="Proteomes" id="UP000740413">
    <property type="component" value="Unassembled WGS sequence"/>
</dbReference>
<dbReference type="RefSeq" id="WP_214610684.1">
    <property type="nucleotide sequence ID" value="NZ_JACATN010000001.1"/>
</dbReference>
<sequence>MKKCLFMFALLIVTIVAAALTNTKEIKELNNDLVVAEQFVGQQVSIQKPKN</sequence>
<keyword evidence="3" id="KW-1185">Reference proteome</keyword>
<dbReference type="EMBL" id="JACATN010000001">
    <property type="protein sequence ID" value="MBT2160478.1"/>
    <property type="molecule type" value="Genomic_DNA"/>
</dbReference>
<feature type="chain" id="PRO_5046898219" evidence="1">
    <location>
        <begin position="19"/>
        <end position="51"/>
    </location>
</feature>
<organism evidence="2 3">
    <name type="scientific">Zobellia barbeyronii</name>
    <dbReference type="NCBI Taxonomy" id="2748009"/>
    <lineage>
        <taxon>Bacteria</taxon>
        <taxon>Pseudomonadati</taxon>
        <taxon>Bacteroidota</taxon>
        <taxon>Flavobacteriia</taxon>
        <taxon>Flavobacteriales</taxon>
        <taxon>Flavobacteriaceae</taxon>
        <taxon>Zobellia</taxon>
    </lineage>
</organism>
<protein>
    <submittedName>
        <fullName evidence="2">Uncharacterized protein</fullName>
    </submittedName>
</protein>
<gene>
    <name evidence="2" type="ORF">HW347_04325</name>
</gene>